<evidence type="ECO:0000256" key="8">
    <source>
        <dbReference type="ARBA" id="ARBA00022777"/>
    </source>
</evidence>
<dbReference type="CDD" id="cd00082">
    <property type="entry name" value="HisKA"/>
    <property type="match status" value="1"/>
</dbReference>
<comment type="subcellular location">
    <subcellularLocation>
        <location evidence="2">Cell membrane</location>
        <topology evidence="2">Multi-pass membrane protein</topology>
    </subcellularLocation>
</comment>
<reference evidence="14 15" key="1">
    <citation type="submission" date="2019-11" db="EMBL/GenBank/DDBJ databases">
        <authorList>
            <person name="Zheng R.K."/>
            <person name="Sun C.M."/>
        </authorList>
    </citation>
    <scope>NUCLEOTIDE SEQUENCE [LARGE SCALE GENOMIC DNA]</scope>
    <source>
        <strain evidence="14 15">SRB007</strain>
    </source>
</reference>
<keyword evidence="11" id="KW-0812">Transmembrane</keyword>
<dbReference type="SUPFAM" id="SSF55874">
    <property type="entry name" value="ATPase domain of HSP90 chaperone/DNA topoisomerase II/histidine kinase"/>
    <property type="match status" value="1"/>
</dbReference>
<dbReference type="KEGG" id="psel:GM415_05215"/>
<dbReference type="EMBL" id="CP046400">
    <property type="protein sequence ID" value="QGY39541.1"/>
    <property type="molecule type" value="Genomic_DNA"/>
</dbReference>
<gene>
    <name evidence="14" type="ORF">GM415_05215</name>
</gene>
<evidence type="ECO:0000256" key="6">
    <source>
        <dbReference type="ARBA" id="ARBA00022679"/>
    </source>
</evidence>
<dbReference type="Gene3D" id="6.10.340.10">
    <property type="match status" value="1"/>
</dbReference>
<evidence type="ECO:0000256" key="2">
    <source>
        <dbReference type="ARBA" id="ARBA00004651"/>
    </source>
</evidence>
<keyword evidence="7" id="KW-0547">Nucleotide-binding</keyword>
<keyword evidence="15" id="KW-1185">Reference proteome</keyword>
<dbReference type="PROSITE" id="PS50885">
    <property type="entry name" value="HAMP"/>
    <property type="match status" value="1"/>
</dbReference>
<evidence type="ECO:0000256" key="9">
    <source>
        <dbReference type="ARBA" id="ARBA00022840"/>
    </source>
</evidence>
<dbReference type="CDD" id="cd00075">
    <property type="entry name" value="HATPase"/>
    <property type="match status" value="1"/>
</dbReference>
<keyword evidence="11" id="KW-0472">Membrane</keyword>
<keyword evidence="9" id="KW-0067">ATP-binding</keyword>
<dbReference type="InterPro" id="IPR003660">
    <property type="entry name" value="HAMP_dom"/>
</dbReference>
<dbReference type="SMART" id="SM00388">
    <property type="entry name" value="HisKA"/>
    <property type="match status" value="1"/>
</dbReference>
<dbReference type="InterPro" id="IPR005467">
    <property type="entry name" value="His_kinase_dom"/>
</dbReference>
<dbReference type="EC" id="2.7.13.3" evidence="3"/>
<dbReference type="PROSITE" id="PS50109">
    <property type="entry name" value="HIS_KIN"/>
    <property type="match status" value="1"/>
</dbReference>
<dbReference type="GO" id="GO:0005524">
    <property type="term" value="F:ATP binding"/>
    <property type="evidence" value="ECO:0007669"/>
    <property type="project" value="UniProtKB-KW"/>
</dbReference>
<dbReference type="RefSeq" id="WP_158946767.1">
    <property type="nucleotide sequence ID" value="NZ_CP046400.1"/>
</dbReference>
<keyword evidence="10" id="KW-0902">Two-component regulatory system</keyword>
<dbReference type="Pfam" id="PF02518">
    <property type="entry name" value="HATPase_c"/>
    <property type="match status" value="1"/>
</dbReference>
<dbReference type="CDD" id="cd06225">
    <property type="entry name" value="HAMP"/>
    <property type="match status" value="1"/>
</dbReference>
<keyword evidence="4" id="KW-1003">Cell membrane</keyword>
<evidence type="ECO:0000256" key="1">
    <source>
        <dbReference type="ARBA" id="ARBA00000085"/>
    </source>
</evidence>
<dbReference type="InterPro" id="IPR036097">
    <property type="entry name" value="HisK_dim/P_sf"/>
</dbReference>
<keyword evidence="6" id="KW-0808">Transferase</keyword>
<evidence type="ECO:0000256" key="10">
    <source>
        <dbReference type="ARBA" id="ARBA00023012"/>
    </source>
</evidence>
<dbReference type="GO" id="GO:0000155">
    <property type="term" value="F:phosphorelay sensor kinase activity"/>
    <property type="evidence" value="ECO:0007669"/>
    <property type="project" value="InterPro"/>
</dbReference>
<dbReference type="AlphaFoldDB" id="A0A6I6JBT4"/>
<evidence type="ECO:0000313" key="15">
    <source>
        <dbReference type="Proteomes" id="UP000428328"/>
    </source>
</evidence>
<dbReference type="Proteomes" id="UP000428328">
    <property type="component" value="Chromosome"/>
</dbReference>
<dbReference type="InterPro" id="IPR003661">
    <property type="entry name" value="HisK_dim/P_dom"/>
</dbReference>
<feature type="transmembrane region" description="Helical" evidence="11">
    <location>
        <begin position="9"/>
        <end position="28"/>
    </location>
</feature>
<dbReference type="Gene3D" id="1.10.287.130">
    <property type="match status" value="1"/>
</dbReference>
<proteinExistence type="predicted"/>
<dbReference type="Pfam" id="PF00672">
    <property type="entry name" value="HAMP"/>
    <property type="match status" value="1"/>
</dbReference>
<dbReference type="InterPro" id="IPR036890">
    <property type="entry name" value="HATPase_C_sf"/>
</dbReference>
<protein>
    <recommendedName>
        <fullName evidence="3">histidine kinase</fullName>
        <ecNumber evidence="3">2.7.13.3</ecNumber>
    </recommendedName>
</protein>
<accession>A0A6I6JBT4</accession>
<dbReference type="SUPFAM" id="SSF158472">
    <property type="entry name" value="HAMP domain-like"/>
    <property type="match status" value="1"/>
</dbReference>
<dbReference type="InterPro" id="IPR050980">
    <property type="entry name" value="2C_sensor_his_kinase"/>
</dbReference>
<evidence type="ECO:0000256" key="5">
    <source>
        <dbReference type="ARBA" id="ARBA00022553"/>
    </source>
</evidence>
<dbReference type="SMART" id="SM00304">
    <property type="entry name" value="HAMP"/>
    <property type="match status" value="1"/>
</dbReference>
<dbReference type="Gene3D" id="3.30.565.10">
    <property type="entry name" value="Histidine kinase-like ATPase, C-terminal domain"/>
    <property type="match status" value="1"/>
</dbReference>
<feature type="transmembrane region" description="Helical" evidence="11">
    <location>
        <begin position="129"/>
        <end position="152"/>
    </location>
</feature>
<evidence type="ECO:0000256" key="4">
    <source>
        <dbReference type="ARBA" id="ARBA00022475"/>
    </source>
</evidence>
<evidence type="ECO:0000256" key="11">
    <source>
        <dbReference type="SAM" id="Phobius"/>
    </source>
</evidence>
<dbReference type="SUPFAM" id="SSF47384">
    <property type="entry name" value="Homodimeric domain of signal transducing histidine kinase"/>
    <property type="match status" value="1"/>
</dbReference>
<feature type="domain" description="HAMP" evidence="13">
    <location>
        <begin position="149"/>
        <end position="201"/>
    </location>
</feature>
<keyword evidence="8" id="KW-0418">Kinase</keyword>
<evidence type="ECO:0000256" key="3">
    <source>
        <dbReference type="ARBA" id="ARBA00012438"/>
    </source>
</evidence>
<evidence type="ECO:0000313" key="14">
    <source>
        <dbReference type="EMBL" id="QGY39541.1"/>
    </source>
</evidence>
<sequence>MKRLYWKIVVTEGVFLALVIGGVMWILALSHQADEFRREDERKAAIELLKIGLRNDLTREVPLANLEKVASRLFKSNVRIVKADAAGAETSPDAIHFNQDGVPYLLIMSDDAPHGDARGIVSFLTHSKYMGILLVLTMTLGLLAIPLARIVTRPLGRLRRDMRRFASGDLAHRTDVASGDEVGDVARDFNEMAESIQSLVHVGREMTAHVSHELRSPLTRIDVARQVLEEQVSGRPLALLDSIREEVEGMDALIDRILRLSRLELNDNTPAPVCLAELLGEALRRHQASFKANDVDLRAEVPRSLPGVGVKEDLACLVDNLLGNALKFTPRGGHIDVALNRDKDQAVLTVSNEAEKPAVDPARLTEPFQRGAASESVPGSGLGLAIAKRVVDNHGGEMALSWHRGVFSVVVSLPQGTEREG</sequence>
<dbReference type="SMART" id="SM00387">
    <property type="entry name" value="HATPase_c"/>
    <property type="match status" value="1"/>
</dbReference>
<dbReference type="PANTHER" id="PTHR44936:SF9">
    <property type="entry name" value="SENSOR PROTEIN CREC"/>
    <property type="match status" value="1"/>
</dbReference>
<name>A0A6I6JBT4_9BACT</name>
<dbReference type="GO" id="GO:0005886">
    <property type="term" value="C:plasma membrane"/>
    <property type="evidence" value="ECO:0007669"/>
    <property type="project" value="UniProtKB-SubCell"/>
</dbReference>
<dbReference type="Pfam" id="PF00512">
    <property type="entry name" value="HisKA"/>
    <property type="match status" value="1"/>
</dbReference>
<evidence type="ECO:0000259" key="13">
    <source>
        <dbReference type="PROSITE" id="PS50885"/>
    </source>
</evidence>
<dbReference type="InterPro" id="IPR003594">
    <property type="entry name" value="HATPase_dom"/>
</dbReference>
<dbReference type="PANTHER" id="PTHR44936">
    <property type="entry name" value="SENSOR PROTEIN CREC"/>
    <property type="match status" value="1"/>
</dbReference>
<keyword evidence="11" id="KW-1133">Transmembrane helix</keyword>
<evidence type="ECO:0000259" key="12">
    <source>
        <dbReference type="PROSITE" id="PS50109"/>
    </source>
</evidence>
<evidence type="ECO:0000256" key="7">
    <source>
        <dbReference type="ARBA" id="ARBA00022741"/>
    </source>
</evidence>
<organism evidence="14 15">
    <name type="scientific">Pseudodesulfovibrio cashew</name>
    <dbReference type="NCBI Taxonomy" id="2678688"/>
    <lineage>
        <taxon>Bacteria</taxon>
        <taxon>Pseudomonadati</taxon>
        <taxon>Thermodesulfobacteriota</taxon>
        <taxon>Desulfovibrionia</taxon>
        <taxon>Desulfovibrionales</taxon>
        <taxon>Desulfovibrionaceae</taxon>
    </lineage>
</organism>
<keyword evidence="5" id="KW-0597">Phosphoprotein</keyword>
<feature type="domain" description="Histidine kinase" evidence="12">
    <location>
        <begin position="209"/>
        <end position="417"/>
    </location>
</feature>
<comment type="catalytic activity">
    <reaction evidence="1">
        <text>ATP + protein L-histidine = ADP + protein N-phospho-L-histidine.</text>
        <dbReference type="EC" id="2.7.13.3"/>
    </reaction>
</comment>